<dbReference type="PANTHER" id="PTHR43344">
    <property type="entry name" value="PHOSPHOSERINE PHOSPHATASE"/>
    <property type="match status" value="1"/>
</dbReference>
<evidence type="ECO:0000256" key="1">
    <source>
        <dbReference type="ARBA" id="ARBA00022723"/>
    </source>
</evidence>
<reference evidence="4 5" key="1">
    <citation type="submission" date="2014-06" db="EMBL/GenBank/DDBJ databases">
        <title>Whole Genome Sequences of Three Symbiotic Endozoicomonas Bacteria.</title>
        <authorList>
            <person name="Neave M.J."/>
            <person name="Apprill A."/>
            <person name="Voolstra C.R."/>
        </authorList>
    </citation>
    <scope>NUCLEOTIDE SEQUENCE [LARGE SCALE GENOMIC DNA]</scope>
    <source>
        <strain evidence="4 5">DSM 25634</strain>
    </source>
</reference>
<dbReference type="InterPro" id="IPR006385">
    <property type="entry name" value="HAD_hydro_SerB1"/>
</dbReference>
<evidence type="ECO:0000256" key="3">
    <source>
        <dbReference type="ARBA" id="ARBA00022842"/>
    </source>
</evidence>
<comment type="caution">
    <text evidence="4">The sequence shown here is derived from an EMBL/GenBank/DDBJ whole genome shotgun (WGS) entry which is preliminary data.</text>
</comment>
<sequence length="218" mass="25057">MALAIFDLDNTLIAGDSDYLWGQFMANEGMVDAVRFHEGNDHFYRQYEAGTMVLSEYLDFCLEPLTQFTLDELKVWHDKFMEQTIRPIMLEKAASLLKKHRDQGDYLMIITATSRFVTEPIARALDVDTLLAIELDIEDNRYTGKVVGTPTYQEGKVIRLKQWLQENPEYSLEGSYFYSDSKNDLPLLNQVEHPFAVDSDPELTAVATEKGWSIISLR</sequence>
<dbReference type="CDD" id="cd02612">
    <property type="entry name" value="HAD_PGPPase"/>
    <property type="match status" value="1"/>
</dbReference>
<dbReference type="InterPro" id="IPR050582">
    <property type="entry name" value="HAD-like_SerB"/>
</dbReference>
<organism evidence="4 5">
    <name type="scientific">Endozoicomonas numazuensis</name>
    <dbReference type="NCBI Taxonomy" id="1137799"/>
    <lineage>
        <taxon>Bacteria</taxon>
        <taxon>Pseudomonadati</taxon>
        <taxon>Pseudomonadota</taxon>
        <taxon>Gammaproteobacteria</taxon>
        <taxon>Oceanospirillales</taxon>
        <taxon>Endozoicomonadaceae</taxon>
        <taxon>Endozoicomonas</taxon>
    </lineage>
</organism>
<dbReference type="PANTHER" id="PTHR43344:SF13">
    <property type="entry name" value="PHOSPHATASE RV3661-RELATED"/>
    <property type="match status" value="1"/>
</dbReference>
<gene>
    <name evidence="4" type="ORF">GZ78_21105</name>
</gene>
<evidence type="ECO:0000256" key="2">
    <source>
        <dbReference type="ARBA" id="ARBA00022801"/>
    </source>
</evidence>
<evidence type="ECO:0000313" key="4">
    <source>
        <dbReference type="EMBL" id="KEQ16380.1"/>
    </source>
</evidence>
<dbReference type="InterPro" id="IPR023214">
    <property type="entry name" value="HAD_sf"/>
</dbReference>
<dbReference type="AlphaFoldDB" id="A0A081ND57"/>
<evidence type="ECO:0000313" key="5">
    <source>
        <dbReference type="Proteomes" id="UP000028073"/>
    </source>
</evidence>
<dbReference type="SUPFAM" id="SSF56784">
    <property type="entry name" value="HAD-like"/>
    <property type="match status" value="1"/>
</dbReference>
<dbReference type="OrthoDB" id="9784466at2"/>
<dbReference type="Proteomes" id="UP000028073">
    <property type="component" value="Unassembled WGS sequence"/>
</dbReference>
<keyword evidence="2" id="KW-0378">Hydrolase</keyword>
<dbReference type="NCBIfam" id="TIGR01490">
    <property type="entry name" value="HAD-SF-IB-hyp1"/>
    <property type="match status" value="1"/>
</dbReference>
<dbReference type="GO" id="GO:0046872">
    <property type="term" value="F:metal ion binding"/>
    <property type="evidence" value="ECO:0007669"/>
    <property type="project" value="UniProtKB-KW"/>
</dbReference>
<name>A0A081ND57_9GAMM</name>
<protein>
    <submittedName>
        <fullName evidence="4">Phosphoserine phosphatase</fullName>
    </submittedName>
</protein>
<dbReference type="EMBL" id="JOKH01000005">
    <property type="protein sequence ID" value="KEQ16380.1"/>
    <property type="molecule type" value="Genomic_DNA"/>
</dbReference>
<dbReference type="eggNOG" id="COG0560">
    <property type="taxonomic scope" value="Bacteria"/>
</dbReference>
<proteinExistence type="predicted"/>
<dbReference type="Gene3D" id="3.40.50.1000">
    <property type="entry name" value="HAD superfamily/HAD-like"/>
    <property type="match status" value="1"/>
</dbReference>
<keyword evidence="5" id="KW-1185">Reference proteome</keyword>
<dbReference type="RefSeq" id="WP_034840458.1">
    <property type="nucleotide sequence ID" value="NZ_JOKH01000005.1"/>
</dbReference>
<dbReference type="NCBIfam" id="TIGR01488">
    <property type="entry name" value="HAD-SF-IB"/>
    <property type="match status" value="1"/>
</dbReference>
<dbReference type="STRING" id="1137799.GZ78_21105"/>
<dbReference type="InterPro" id="IPR036412">
    <property type="entry name" value="HAD-like_sf"/>
</dbReference>
<dbReference type="Gene3D" id="1.20.1440.100">
    <property type="entry name" value="SG protein - dephosphorylation function"/>
    <property type="match status" value="1"/>
</dbReference>
<keyword evidence="3" id="KW-0460">Magnesium</keyword>
<dbReference type="Pfam" id="PF12710">
    <property type="entry name" value="HAD"/>
    <property type="match status" value="1"/>
</dbReference>
<keyword evidence="1" id="KW-0479">Metal-binding</keyword>
<dbReference type="GO" id="GO:0016787">
    <property type="term" value="F:hydrolase activity"/>
    <property type="evidence" value="ECO:0007669"/>
    <property type="project" value="UniProtKB-KW"/>
</dbReference>
<accession>A0A081ND57</accession>